<feature type="region of interest" description="Disordered" evidence="1">
    <location>
        <begin position="52"/>
        <end position="89"/>
    </location>
</feature>
<keyword evidence="3" id="KW-1185">Reference proteome</keyword>
<dbReference type="EMBL" id="QXTE01000187">
    <property type="protein sequence ID" value="TFK02519.1"/>
    <property type="molecule type" value="Genomic_DNA"/>
</dbReference>
<dbReference type="Proteomes" id="UP000297703">
    <property type="component" value="Unassembled WGS sequence"/>
</dbReference>
<comment type="caution">
    <text evidence="2">The sequence shown here is derived from an EMBL/GenBank/DDBJ whole genome shotgun (WGS) entry which is preliminary data.</text>
</comment>
<reference evidence="2 3" key="2">
    <citation type="submission" date="2019-04" db="EMBL/GenBank/DDBJ databases">
        <title>The genome sequence of big-headed turtle.</title>
        <authorList>
            <person name="Gong S."/>
        </authorList>
    </citation>
    <scope>NUCLEOTIDE SEQUENCE [LARGE SCALE GENOMIC DNA]</scope>
    <source>
        <strain evidence="2">DO16091913</strain>
        <tissue evidence="2">Muscle</tissue>
    </source>
</reference>
<feature type="compositionally biased region" description="Basic and acidic residues" evidence="1">
    <location>
        <begin position="72"/>
        <end position="81"/>
    </location>
</feature>
<protein>
    <submittedName>
        <fullName evidence="2">Secretin</fullName>
    </submittedName>
</protein>
<evidence type="ECO:0000313" key="3">
    <source>
        <dbReference type="Proteomes" id="UP000297703"/>
    </source>
</evidence>
<dbReference type="AlphaFoldDB" id="A0A4D9DYA1"/>
<organism evidence="2 3">
    <name type="scientific">Platysternon megacephalum</name>
    <name type="common">big-headed turtle</name>
    <dbReference type="NCBI Taxonomy" id="55544"/>
    <lineage>
        <taxon>Eukaryota</taxon>
        <taxon>Metazoa</taxon>
        <taxon>Chordata</taxon>
        <taxon>Craniata</taxon>
        <taxon>Vertebrata</taxon>
        <taxon>Euteleostomi</taxon>
        <taxon>Archelosauria</taxon>
        <taxon>Testudinata</taxon>
        <taxon>Testudines</taxon>
        <taxon>Cryptodira</taxon>
        <taxon>Durocryptodira</taxon>
        <taxon>Testudinoidea</taxon>
        <taxon>Platysternidae</taxon>
        <taxon>Platysternon</taxon>
    </lineage>
</organism>
<name>A0A4D9DYA1_9SAUR</name>
<reference evidence="2 3" key="1">
    <citation type="submission" date="2019-04" db="EMBL/GenBank/DDBJ databases">
        <title>Draft genome of the big-headed turtle Platysternon megacephalum.</title>
        <authorList>
            <person name="Gong S."/>
        </authorList>
    </citation>
    <scope>NUCLEOTIDE SEQUENCE [LARGE SCALE GENOMIC DNA]</scope>
    <source>
        <strain evidence="2">DO16091913</strain>
        <tissue evidence="2">Muscle</tissue>
    </source>
</reference>
<sequence length="148" mass="15772">MDSTGCNLGHGHLAGDSALPFHECTVMVLGSLRTFLPRLGCLSHSPSELLSLRSEKHRSTPSPRSAQCPKGSRKEADDGSAPRHAPGSRVVWCSKGPAASVSLGGKLLMGGRAGLHAPLPVHCAFQKPCPQSPYLPAHFHPWRYHPSV</sequence>
<evidence type="ECO:0000256" key="1">
    <source>
        <dbReference type="SAM" id="MobiDB-lite"/>
    </source>
</evidence>
<evidence type="ECO:0000313" key="2">
    <source>
        <dbReference type="EMBL" id="TFK02519.1"/>
    </source>
</evidence>
<accession>A0A4D9DYA1</accession>
<gene>
    <name evidence="2" type="ORF">DR999_PMT15201</name>
</gene>
<proteinExistence type="predicted"/>